<gene>
    <name evidence="2" type="ordered locus">Bathy14g01180</name>
</gene>
<sequence>MFKQRCNSEFVDAVEHAEHVAKPSNDEAKKSNVIWLDALHQQQQSNVPTNTQNPFPSSETELTMSSKVSHNATILREYCKVLGELEDEYVKVQKSKDRLTKKLSDLQSKSSTSALTGGCDESVSETQEMLFVLSIGAFIGWAATRMICKE</sequence>
<organism evidence="2 3">
    <name type="scientific">Bathycoccus prasinos</name>
    <dbReference type="NCBI Taxonomy" id="41875"/>
    <lineage>
        <taxon>Eukaryota</taxon>
        <taxon>Viridiplantae</taxon>
        <taxon>Chlorophyta</taxon>
        <taxon>Mamiellophyceae</taxon>
        <taxon>Mamiellales</taxon>
        <taxon>Bathycoccaceae</taxon>
        <taxon>Bathycoccus</taxon>
    </lineage>
</organism>
<dbReference type="GeneID" id="19011672"/>
<reference evidence="2 3" key="1">
    <citation type="submission" date="2011-10" db="EMBL/GenBank/DDBJ databases">
        <authorList>
            <person name="Genoscope - CEA"/>
        </authorList>
    </citation>
    <scope>NUCLEOTIDE SEQUENCE [LARGE SCALE GENOMIC DNA]</scope>
    <source>
        <strain evidence="2 3">RCC 1105</strain>
    </source>
</reference>
<dbReference type="RefSeq" id="XP_007509136.1">
    <property type="nucleotide sequence ID" value="XM_007509074.1"/>
</dbReference>
<evidence type="ECO:0000313" key="3">
    <source>
        <dbReference type="Proteomes" id="UP000198341"/>
    </source>
</evidence>
<dbReference type="KEGG" id="bpg:Bathy14g01180"/>
<name>K8FCK4_9CHLO</name>
<evidence type="ECO:0000313" key="2">
    <source>
        <dbReference type="EMBL" id="CCO19593.1"/>
    </source>
</evidence>
<dbReference type="Proteomes" id="UP000198341">
    <property type="component" value="Chromosome 14"/>
</dbReference>
<dbReference type="EMBL" id="FO082265">
    <property type="protein sequence ID" value="CCO19593.1"/>
    <property type="molecule type" value="Genomic_DNA"/>
</dbReference>
<keyword evidence="3" id="KW-1185">Reference proteome</keyword>
<feature type="coiled-coil region" evidence="1">
    <location>
        <begin position="82"/>
        <end position="109"/>
    </location>
</feature>
<evidence type="ECO:0000256" key="1">
    <source>
        <dbReference type="SAM" id="Coils"/>
    </source>
</evidence>
<proteinExistence type="predicted"/>
<dbReference type="AlphaFoldDB" id="K8FCK4"/>
<accession>K8FCK4</accession>
<keyword evidence="1" id="KW-0175">Coiled coil</keyword>
<protein>
    <submittedName>
        <fullName evidence="2">Uncharacterized protein</fullName>
    </submittedName>
</protein>